<evidence type="ECO:0000313" key="1">
    <source>
        <dbReference type="EMBL" id="ENY68914.1"/>
    </source>
</evidence>
<organism evidence="1 2">
    <name type="scientific">Mycoplasmopsis bovigenitalium 51080</name>
    <dbReference type="NCBI Taxonomy" id="1188235"/>
    <lineage>
        <taxon>Bacteria</taxon>
        <taxon>Bacillati</taxon>
        <taxon>Mycoplasmatota</taxon>
        <taxon>Mycoplasmoidales</taxon>
        <taxon>Metamycoplasmataceae</taxon>
        <taxon>Mycoplasmopsis</taxon>
    </lineage>
</organism>
<comment type="caution">
    <text evidence="1">The sequence shown here is derived from an EMBL/GenBank/DDBJ whole genome shotgun (WGS) entry which is preliminary data.</text>
</comment>
<keyword evidence="2" id="KW-1185">Reference proteome</keyword>
<evidence type="ECO:0000313" key="2">
    <source>
        <dbReference type="Proteomes" id="UP000013220"/>
    </source>
</evidence>
<proteinExistence type="predicted"/>
<gene>
    <name evidence="1" type="ORF">MBVG_5750</name>
</gene>
<dbReference type="AlphaFoldDB" id="N9TRX3"/>
<dbReference type="EMBL" id="AORH01000034">
    <property type="protein sequence ID" value="ENY68914.1"/>
    <property type="molecule type" value="Genomic_DNA"/>
</dbReference>
<sequence>MFIKILCLFNSMKIDNNNFKTIVKDFFRSFCSIESFSFMHWINERKQQIKLILVWTKLFFFHALGLSNIKKEKMNNCTMNEFVAKVINGEWTFEYIWSKLNKNQKTKFVKKIRCIAIFNSFVKNEKTAKSFKIKQVNQTNNVYGKSECLINIENDGQYIQILCKIGNKYGLDINTHRSIYWNDKKNIRHIVAVPISIKLFKNSKPNFTNSLKIDWIFKNYKNNLIIKNEP</sequence>
<accession>N9TRX3</accession>
<reference evidence="1 2" key="1">
    <citation type="journal article" date="2013" name="Genome Announc.">
        <title>Draft Genome Sequences of Mycoplasma alkalescens, Mycoplasma arginini, and Mycoplasma bovigenitalium, Three Species with Equivocal Pathogenic Status for Cattle.</title>
        <authorList>
            <person name="Manso-Silvan L."/>
            <person name="Tardy F."/>
            <person name="Baranowski E."/>
            <person name="Barre A."/>
            <person name="Blanchard A."/>
            <person name="Breton M."/>
            <person name="Couture C."/>
            <person name="Citti C."/>
            <person name="Dordet-Frisoni E."/>
            <person name="Dupuy V."/>
            <person name="Gaurivaud P."/>
            <person name="Jacob D."/>
            <person name="Lemaitre C."/>
            <person name="Nikolski M."/>
            <person name="Nouvel L.X."/>
            <person name="Poumarat F."/>
            <person name="Thebault P."/>
            <person name="Theil S."/>
            <person name="Thiaucourt F."/>
            <person name="Sirand-Pugnet P."/>
        </authorList>
    </citation>
    <scope>NUCLEOTIDE SEQUENCE [LARGE SCALE GENOMIC DNA]</scope>
    <source>
        <strain evidence="1 2">51080</strain>
    </source>
</reference>
<name>N9TRX3_9BACT</name>
<protein>
    <submittedName>
        <fullName evidence="1">Uncharacterized protein</fullName>
    </submittedName>
</protein>
<dbReference type="Proteomes" id="UP000013220">
    <property type="component" value="Unassembled WGS sequence"/>
</dbReference>
<dbReference type="PATRIC" id="fig|1188235.3.peg.586"/>